<dbReference type="PANTHER" id="PTHR48079:SF6">
    <property type="entry name" value="NAD(P)-BINDING DOMAIN-CONTAINING PROTEIN-RELATED"/>
    <property type="match status" value="1"/>
</dbReference>
<evidence type="ECO:0000259" key="1">
    <source>
        <dbReference type="Pfam" id="PF13460"/>
    </source>
</evidence>
<dbReference type="GO" id="GO:0005737">
    <property type="term" value="C:cytoplasm"/>
    <property type="evidence" value="ECO:0007669"/>
    <property type="project" value="TreeGrafter"/>
</dbReference>
<reference evidence="2" key="1">
    <citation type="submission" date="2017-03" db="EMBL/GenBank/DDBJ databases">
        <authorList>
            <consortium name="AG Boll"/>
        </authorList>
    </citation>
    <scope>NUCLEOTIDE SEQUENCE [LARGE SCALE GENOMIC DNA]</scope>
    <source>
        <strain evidence="2">Chol</strain>
    </source>
</reference>
<dbReference type="InterPro" id="IPR036291">
    <property type="entry name" value="NAD(P)-bd_dom_sf"/>
</dbReference>
<dbReference type="PANTHER" id="PTHR48079">
    <property type="entry name" value="PROTEIN YEEZ"/>
    <property type="match status" value="1"/>
</dbReference>
<dbReference type="Pfam" id="PF13460">
    <property type="entry name" value="NAD_binding_10"/>
    <property type="match status" value="1"/>
</dbReference>
<evidence type="ECO:0000313" key="2">
    <source>
        <dbReference type="EMBL" id="SMB21118.1"/>
    </source>
</evidence>
<sequence length="301" mass="32858">MQKLLVIGCGDVALRALPLLARRYRVYALLRTADAQLREDLRLLGVTPLAGDLDRPASLRRLAGLADAVLHCAPPANQGLRDGRTRRLIAALRRGASLPRRLVYISTSGVYGDCAGAEVRETRRVQPATARARRRVDAEAELRRWGRVPGGPTVSILRAPGIYAAGRLPLERIQRGDPVLRAEDDVVTNHIHADDLAACAVAALRRGRAQRVYHASDDSSGLRMADWFDAVADAFVLPRPPRVSRAEAAQRLPALTLSFMNESRRLDNTRLKRELGVRLAWPDARAALAVISTQGTPSCSG</sequence>
<dbReference type="SUPFAM" id="SSF51735">
    <property type="entry name" value="NAD(P)-binding Rossmann-fold domains"/>
    <property type="match status" value="1"/>
</dbReference>
<gene>
    <name evidence="2" type="ORF">SDENCHOL_10126</name>
</gene>
<dbReference type="EMBL" id="LT837803">
    <property type="protein sequence ID" value="SMB21118.1"/>
    <property type="molecule type" value="Genomic_DNA"/>
</dbReference>
<protein>
    <submittedName>
        <fullName evidence="2">NAD-dependent epimerase/dehydratase</fullName>
    </submittedName>
</protein>
<feature type="domain" description="NAD(P)-binding" evidence="1">
    <location>
        <begin position="10"/>
        <end position="205"/>
    </location>
</feature>
<organism evidence="2 3">
    <name type="scientific">Sterolibacterium denitrificans</name>
    <dbReference type="NCBI Taxonomy" id="157592"/>
    <lineage>
        <taxon>Bacteria</taxon>
        <taxon>Pseudomonadati</taxon>
        <taxon>Pseudomonadota</taxon>
        <taxon>Betaproteobacteria</taxon>
        <taxon>Nitrosomonadales</taxon>
        <taxon>Sterolibacteriaceae</taxon>
        <taxon>Sterolibacterium</taxon>
    </lineage>
</organism>
<dbReference type="AlphaFoldDB" id="A0A7Z7HNW0"/>
<dbReference type="GO" id="GO:0004029">
    <property type="term" value="F:aldehyde dehydrogenase (NAD+) activity"/>
    <property type="evidence" value="ECO:0007669"/>
    <property type="project" value="TreeGrafter"/>
</dbReference>
<accession>A0A7Z7HNW0</accession>
<dbReference type="InterPro" id="IPR051783">
    <property type="entry name" value="NAD(P)-dependent_oxidoreduct"/>
</dbReference>
<evidence type="ECO:0000313" key="3">
    <source>
        <dbReference type="Proteomes" id="UP000242886"/>
    </source>
</evidence>
<dbReference type="InterPro" id="IPR016040">
    <property type="entry name" value="NAD(P)-bd_dom"/>
</dbReference>
<name>A0A7Z7HNW0_9PROT</name>
<dbReference type="Gene3D" id="3.40.50.720">
    <property type="entry name" value="NAD(P)-binding Rossmann-like Domain"/>
    <property type="match status" value="1"/>
</dbReference>
<dbReference type="RefSeq" id="WP_154715696.1">
    <property type="nucleotide sequence ID" value="NZ_LT837803.1"/>
</dbReference>
<keyword evidence="3" id="KW-1185">Reference proteome</keyword>
<proteinExistence type="predicted"/>
<dbReference type="Proteomes" id="UP000242886">
    <property type="component" value="Chromosome SDENCHOL"/>
</dbReference>